<dbReference type="InterPro" id="IPR000477">
    <property type="entry name" value="RT_dom"/>
</dbReference>
<evidence type="ECO:0000313" key="3">
    <source>
        <dbReference type="Proteomes" id="UP000187429"/>
    </source>
</evidence>
<accession>A0A1R1XGY1</accession>
<protein>
    <submittedName>
        <fullName evidence="2">Transposon TX1 uncharacterized</fullName>
    </submittedName>
</protein>
<dbReference type="InterPro" id="IPR043502">
    <property type="entry name" value="DNA/RNA_pol_sf"/>
</dbReference>
<dbReference type="PANTHER" id="PTHR47027:SF20">
    <property type="entry name" value="REVERSE TRANSCRIPTASE-LIKE PROTEIN WITH RNA-DIRECTED DNA POLYMERASE DOMAIN"/>
    <property type="match status" value="1"/>
</dbReference>
<dbReference type="Proteomes" id="UP000187429">
    <property type="component" value="Unassembled WGS sequence"/>
</dbReference>
<comment type="caution">
    <text evidence="2">The sequence shown here is derived from an EMBL/GenBank/DDBJ whole genome shotgun (WGS) entry which is preliminary data.</text>
</comment>
<dbReference type="SUPFAM" id="SSF56672">
    <property type="entry name" value="DNA/RNA polymerases"/>
    <property type="match status" value="1"/>
</dbReference>
<evidence type="ECO:0000259" key="1">
    <source>
        <dbReference type="Pfam" id="PF00078"/>
    </source>
</evidence>
<feature type="non-terminal residue" evidence="2">
    <location>
        <position position="1"/>
    </location>
</feature>
<sequence length="538" mass="60893">KETLRSNGPDLALDELFSSLVDSVWAQSAQLGAVTAPEECFKTILSKKTLKKVKKRRKKFKKTVIKKGPIREYLDAKSKSNESIKADRKAHYEKTQKKLAEDLLSNSSKEYWRYIESCTGNTFHSISNDPVIRNKNFCDLAKDASGNFRSAAKWRELLSDDADYFPECDDSVKWSEITKVLNEASNYKAPGVDEGNFTHIYDNKATSQDRGIQTDSQRTSRKAYDRVPHMAMIHKLRSISIGGKLLNVINGMYYDPKIAVRIGEDISEPSDHRYGVLQGCPDSPILFDLYINDIFSRVLGVDVPGLPNRIPGLLFADDAVVLVDSAENLQTSSDTISAWSDACEVAVNASKCTIMTINCDDAVEMTLKRQTIRTIDNYTYLGYIMNSKWGVSGIIKKQQSEDTESLILWIRLSKPTQCAHRTKNKIYKFCSDIYWVLRRHKIWNERGLISPNTDCDWIGNATGSQGGKKHCYGTDPRGTGYHLNVSQYQYRLLVSFHQVFGIQNVDCRSHQKANQGSKINVGNCQLKVDKKMLPDRRC</sequence>
<name>A0A1R1XGY1_9FUNG</name>
<keyword evidence="3" id="KW-1185">Reference proteome</keyword>
<evidence type="ECO:0000313" key="2">
    <source>
        <dbReference type="EMBL" id="OMJ13897.1"/>
    </source>
</evidence>
<reference evidence="3" key="1">
    <citation type="submission" date="2017-01" db="EMBL/GenBank/DDBJ databases">
        <authorList>
            <person name="Wang Y."/>
            <person name="White M."/>
            <person name="Kvist S."/>
            <person name="Moncalvo J.-M."/>
        </authorList>
    </citation>
    <scope>NUCLEOTIDE SEQUENCE [LARGE SCALE GENOMIC DNA]</scope>
    <source>
        <strain evidence="3">ID-206-W2</strain>
    </source>
</reference>
<gene>
    <name evidence="2" type="ORF">AYI69_g8804</name>
</gene>
<dbReference type="EMBL" id="LSSM01004869">
    <property type="protein sequence ID" value="OMJ13897.1"/>
    <property type="molecule type" value="Genomic_DNA"/>
</dbReference>
<proteinExistence type="predicted"/>
<feature type="domain" description="Reverse transcriptase" evidence="1">
    <location>
        <begin position="185"/>
        <end position="384"/>
    </location>
</feature>
<dbReference type="OrthoDB" id="8197617at2759"/>
<dbReference type="AlphaFoldDB" id="A0A1R1XGY1"/>
<organism evidence="2 3">
    <name type="scientific">Smittium culicis</name>
    <dbReference type="NCBI Taxonomy" id="133412"/>
    <lineage>
        <taxon>Eukaryota</taxon>
        <taxon>Fungi</taxon>
        <taxon>Fungi incertae sedis</taxon>
        <taxon>Zoopagomycota</taxon>
        <taxon>Kickxellomycotina</taxon>
        <taxon>Harpellomycetes</taxon>
        <taxon>Harpellales</taxon>
        <taxon>Legeriomycetaceae</taxon>
        <taxon>Smittium</taxon>
    </lineage>
</organism>
<dbReference type="Pfam" id="PF00078">
    <property type="entry name" value="RVT_1"/>
    <property type="match status" value="1"/>
</dbReference>
<dbReference type="PANTHER" id="PTHR47027">
    <property type="entry name" value="REVERSE TRANSCRIPTASE DOMAIN-CONTAINING PROTEIN"/>
    <property type="match status" value="1"/>
</dbReference>